<evidence type="ECO:0000313" key="1">
    <source>
        <dbReference type="EMBL" id="TNM64063.1"/>
    </source>
</evidence>
<dbReference type="OrthoDB" id="8410938at2"/>
<keyword evidence="2" id="KW-1185">Reference proteome</keyword>
<dbReference type="EMBL" id="VDMN01000002">
    <property type="protein sequence ID" value="TNM64063.1"/>
    <property type="molecule type" value="Genomic_DNA"/>
</dbReference>
<name>A0A5C4XKU9_9HYPH</name>
<dbReference type="Proteomes" id="UP000311605">
    <property type="component" value="Unassembled WGS sequence"/>
</dbReference>
<evidence type="ECO:0000313" key="2">
    <source>
        <dbReference type="Proteomes" id="UP000311605"/>
    </source>
</evidence>
<proteinExistence type="predicted"/>
<comment type="caution">
    <text evidence="1">The sequence shown here is derived from an EMBL/GenBank/DDBJ whole genome shotgun (WGS) entry which is preliminary data.</text>
</comment>
<sequence length="70" mass="7885">MNCAGHNADKAVFRARSPDYPHSCACHRNPATARLRREKTLSAQGLGLLDSCDKHRNEGGFNCRWWSTQI</sequence>
<accession>A0A5C4XKU9</accession>
<protein>
    <submittedName>
        <fullName evidence="1">Uncharacterized protein</fullName>
    </submittedName>
</protein>
<gene>
    <name evidence="1" type="ORF">FHP24_12895</name>
</gene>
<dbReference type="AlphaFoldDB" id="A0A5C4XKU9"/>
<reference evidence="1 2" key="1">
    <citation type="submission" date="2019-06" db="EMBL/GenBank/DDBJ databases">
        <title>The draft genome of Rhizobium smilacinae PTYR-5.</title>
        <authorList>
            <person name="Liu L."/>
            <person name="Li L."/>
            <person name="Zhang X."/>
        </authorList>
    </citation>
    <scope>NUCLEOTIDE SEQUENCE [LARGE SCALE GENOMIC DNA]</scope>
    <source>
        <strain evidence="1 2">PTYR-5</strain>
    </source>
</reference>
<organism evidence="1 2">
    <name type="scientific">Aliirhizobium smilacinae</name>
    <dbReference type="NCBI Taxonomy" id="1395944"/>
    <lineage>
        <taxon>Bacteria</taxon>
        <taxon>Pseudomonadati</taxon>
        <taxon>Pseudomonadota</taxon>
        <taxon>Alphaproteobacteria</taxon>
        <taxon>Hyphomicrobiales</taxon>
        <taxon>Rhizobiaceae</taxon>
        <taxon>Aliirhizobium</taxon>
    </lineage>
</organism>